<dbReference type="Pfam" id="PF01755">
    <property type="entry name" value="Glyco_transf_25"/>
    <property type="match status" value="1"/>
</dbReference>
<comment type="caution">
    <text evidence="2">The sequence shown here is derived from an EMBL/GenBank/DDBJ whole genome shotgun (WGS) entry which is preliminary data.</text>
</comment>
<sequence length="336" mass="37362">MAIIPAQKLAAACGTAFGLRRSSDRAGGGVQSRSGFPKNVTFTVVDRKNSDSVKPNIVSTWQMGLARYKSSHRAFAVERESVINSVPVYVINLARSRDRWERLQQSADAFSLDLRRVEAVEGKLLQPDELGDFDEAGFRRCHGKIAMPAEIGCYFSHISALEVIAAAPEPFAVLVEDDVLFTPAFMPFVEKAIRISGWDAIKLVNHRTAAFRSFRQVDDEFAIGRCLHGPLGSSAAYIVTREGAAKLLAGIRPMRVPYDVALERGWAGHYEIFTTDKPVVEFSEVAVSTIAQGRSAYAKKRLPPYKRLTTLFFRTADYVRRIVYALAKRNLREATD</sequence>
<evidence type="ECO:0000259" key="1">
    <source>
        <dbReference type="Pfam" id="PF01755"/>
    </source>
</evidence>
<dbReference type="AlphaFoldDB" id="A0ABD5JZJ5"/>
<dbReference type="InterPro" id="IPR002654">
    <property type="entry name" value="Glyco_trans_25"/>
</dbReference>
<dbReference type="EMBL" id="JBBHKQ010000001">
    <property type="protein sequence ID" value="MEJ5900668.1"/>
    <property type="molecule type" value="Genomic_DNA"/>
</dbReference>
<dbReference type="Proteomes" id="UP001362311">
    <property type="component" value="Unassembled WGS sequence"/>
</dbReference>
<protein>
    <submittedName>
        <fullName evidence="2">Glycosyltransferase family 25 protein</fullName>
    </submittedName>
</protein>
<name>A0ABD5JZJ5_9HYPH</name>
<gene>
    <name evidence="2" type="ORF">WIX40_11180</name>
</gene>
<accession>A0ABD5JZJ5</accession>
<proteinExistence type="predicted"/>
<feature type="domain" description="Glycosyl transferase family 25" evidence="1">
    <location>
        <begin position="87"/>
        <end position="260"/>
    </location>
</feature>
<organism evidence="2 3">
    <name type="scientific">Ochrobactrum teleogrylli</name>
    <dbReference type="NCBI Taxonomy" id="2479765"/>
    <lineage>
        <taxon>Bacteria</taxon>
        <taxon>Pseudomonadati</taxon>
        <taxon>Pseudomonadota</taxon>
        <taxon>Alphaproteobacteria</taxon>
        <taxon>Hyphomicrobiales</taxon>
        <taxon>Brucellaceae</taxon>
        <taxon>Brucella/Ochrobactrum group</taxon>
        <taxon>Ochrobactrum</taxon>
    </lineage>
</organism>
<dbReference type="RefSeq" id="WP_339439918.1">
    <property type="nucleotide sequence ID" value="NZ_JBBHKQ010000001.1"/>
</dbReference>
<reference evidence="2 3" key="1">
    <citation type="submission" date="2024-03" db="EMBL/GenBank/DDBJ databases">
        <title>Reference genomes for the five species model microbial community.</title>
        <authorList>
            <person name="Padfield D."/>
        </authorList>
    </citation>
    <scope>NUCLEOTIDE SEQUENCE [LARGE SCALE GENOMIC DNA]</scope>
    <source>
        <strain evidence="2 3">AB1</strain>
    </source>
</reference>
<dbReference type="CDD" id="cd06532">
    <property type="entry name" value="Glyco_transf_25"/>
    <property type="match status" value="1"/>
</dbReference>
<evidence type="ECO:0000313" key="3">
    <source>
        <dbReference type="Proteomes" id="UP001362311"/>
    </source>
</evidence>
<evidence type="ECO:0000313" key="2">
    <source>
        <dbReference type="EMBL" id="MEJ5900668.1"/>
    </source>
</evidence>